<dbReference type="EMBL" id="BAAAKK010000005">
    <property type="protein sequence ID" value="GAA1425667.1"/>
    <property type="molecule type" value="Genomic_DNA"/>
</dbReference>
<keyword evidence="1" id="KW-0472">Membrane</keyword>
<dbReference type="Proteomes" id="UP001501266">
    <property type="component" value="Unassembled WGS sequence"/>
</dbReference>
<protein>
    <recommendedName>
        <fullName evidence="4">Integral membrane protein</fullName>
    </recommendedName>
</protein>
<evidence type="ECO:0008006" key="4">
    <source>
        <dbReference type="Google" id="ProtNLM"/>
    </source>
</evidence>
<evidence type="ECO:0000313" key="3">
    <source>
        <dbReference type="Proteomes" id="UP001501266"/>
    </source>
</evidence>
<name>A0ABN1YYY7_9MICO</name>
<reference evidence="2 3" key="1">
    <citation type="journal article" date="2019" name="Int. J. Syst. Evol. Microbiol.">
        <title>The Global Catalogue of Microorganisms (GCM) 10K type strain sequencing project: providing services to taxonomists for standard genome sequencing and annotation.</title>
        <authorList>
            <consortium name="The Broad Institute Genomics Platform"/>
            <consortium name="The Broad Institute Genome Sequencing Center for Infectious Disease"/>
            <person name="Wu L."/>
            <person name="Ma J."/>
        </authorList>
    </citation>
    <scope>NUCLEOTIDE SEQUENCE [LARGE SCALE GENOMIC DNA]</scope>
    <source>
        <strain evidence="2 3">JCM 12398</strain>
    </source>
</reference>
<accession>A0ABN1YYY7</accession>
<organism evidence="2 3">
    <name type="scientific">Agrococcus citreus</name>
    <dbReference type="NCBI Taxonomy" id="84643"/>
    <lineage>
        <taxon>Bacteria</taxon>
        <taxon>Bacillati</taxon>
        <taxon>Actinomycetota</taxon>
        <taxon>Actinomycetes</taxon>
        <taxon>Micrococcales</taxon>
        <taxon>Microbacteriaceae</taxon>
        <taxon>Agrococcus</taxon>
    </lineage>
</organism>
<keyword evidence="1" id="KW-0812">Transmembrane</keyword>
<proteinExistence type="predicted"/>
<comment type="caution">
    <text evidence="2">The sequence shown here is derived from an EMBL/GenBank/DDBJ whole genome shotgun (WGS) entry which is preliminary data.</text>
</comment>
<keyword evidence="1" id="KW-1133">Transmembrane helix</keyword>
<sequence length="198" mass="19942">MTGIATIEARIERRRRALAASVVVAAATTVVTGCAHALGGGTAPDPLLLAAALVATMLVLAPVLGSRGSVARRVSAVAIAQLLQHGLYSLPDTSVAEGHVHDASAALGSFAVGHAHASMPLAHLGAGLITLWLLGAAPRAVAAVQGAMSLRLAAATLDWTPPLARRRASVSASRPAPRAALDVLRDALARRGPPLLVG</sequence>
<evidence type="ECO:0000313" key="2">
    <source>
        <dbReference type="EMBL" id="GAA1425667.1"/>
    </source>
</evidence>
<keyword evidence="3" id="KW-1185">Reference proteome</keyword>
<dbReference type="RefSeq" id="WP_343920868.1">
    <property type="nucleotide sequence ID" value="NZ_BAAAKK010000005.1"/>
</dbReference>
<gene>
    <name evidence="2" type="ORF">GCM10009640_24800</name>
</gene>
<feature type="transmembrane region" description="Helical" evidence="1">
    <location>
        <begin position="47"/>
        <end position="65"/>
    </location>
</feature>
<evidence type="ECO:0000256" key="1">
    <source>
        <dbReference type="SAM" id="Phobius"/>
    </source>
</evidence>